<dbReference type="EMBL" id="CM034399">
    <property type="protein sequence ID" value="KAJ0176810.1"/>
    <property type="molecule type" value="Genomic_DNA"/>
</dbReference>
<gene>
    <name evidence="1" type="ORF">K1T71_007989</name>
</gene>
<keyword evidence="2" id="KW-1185">Reference proteome</keyword>
<dbReference type="Proteomes" id="UP000824533">
    <property type="component" value="Linkage Group LG13"/>
</dbReference>
<comment type="caution">
    <text evidence="1">The sequence shown here is derived from an EMBL/GenBank/DDBJ whole genome shotgun (WGS) entry which is preliminary data.</text>
</comment>
<organism evidence="1 2">
    <name type="scientific">Dendrolimus kikuchii</name>
    <dbReference type="NCBI Taxonomy" id="765133"/>
    <lineage>
        <taxon>Eukaryota</taxon>
        <taxon>Metazoa</taxon>
        <taxon>Ecdysozoa</taxon>
        <taxon>Arthropoda</taxon>
        <taxon>Hexapoda</taxon>
        <taxon>Insecta</taxon>
        <taxon>Pterygota</taxon>
        <taxon>Neoptera</taxon>
        <taxon>Endopterygota</taxon>
        <taxon>Lepidoptera</taxon>
        <taxon>Glossata</taxon>
        <taxon>Ditrysia</taxon>
        <taxon>Bombycoidea</taxon>
        <taxon>Lasiocampidae</taxon>
        <taxon>Dendrolimus</taxon>
    </lineage>
</organism>
<name>A0ACC1CZ94_9NEOP</name>
<accession>A0ACC1CZ94</accession>
<sequence length="597" mass="69552">MCSIRAALFEDDKKRIIDVIVDFHLNWLHTINEIENFKKLINDLPREDMYQAISYTIDAMGYRIKYYQKYMENIKYTLSNVNQANLLMDMEIVEDMHKEVTRMLLERLKCFRNYTSINEFILKVNDATEELLIWIDKISDNFAKQLTSHVNLNTPHLSGDLTKTLQQIVDDFQSSQSPSALKIIDELKSKGHELSTMIRCTTGHSLEISKVVEKIQILEDRIKRLESGPSLAAVMALTNKKEFLEQRLASLENLKVTLKSLHQLKDVPLEEVNEEEFCICEDFFQFRVFNHSLPLEEREKLVTELCYLWDLAVFGERSRKSVISILSAGEMKEEFTDDLGTFYFDEYSRKIYKLPGDDTLYQQNERNKLVPLCDDTDHIYYYDDCGRYFIDTKTRQRVYKAHATASEYMMDSTGVLLKVKEERDGIVYYYDNYGRYYINDDGKHIYREPDTTSEYENDGLGNLVRIRSYLDIFKPCPDDAHVTEDCKYLKQTVGDALRVCIADVILQQPADPIKCLSVRLLKYRENMELKEKRLREKEELNVEREIIAAEEKAAAERAALEAALLTQGGSEASYDSNLLKYRSMHQDDQISVGASSK</sequence>
<proteinExistence type="predicted"/>
<reference evidence="1 2" key="1">
    <citation type="journal article" date="2021" name="Front. Genet.">
        <title>Chromosome-Level Genome Assembly Reveals Significant Gene Expansion in the Toll and IMD Signaling Pathways of Dendrolimus kikuchii.</title>
        <authorList>
            <person name="Zhou J."/>
            <person name="Wu P."/>
            <person name="Xiong Z."/>
            <person name="Liu N."/>
            <person name="Zhao N."/>
            <person name="Ji M."/>
            <person name="Qiu Y."/>
            <person name="Yang B."/>
        </authorList>
    </citation>
    <scope>NUCLEOTIDE SEQUENCE [LARGE SCALE GENOMIC DNA]</scope>
    <source>
        <strain evidence="1">Ann1</strain>
    </source>
</reference>
<evidence type="ECO:0000313" key="1">
    <source>
        <dbReference type="EMBL" id="KAJ0176810.1"/>
    </source>
</evidence>
<protein>
    <submittedName>
        <fullName evidence="1">Uncharacterized protein</fullName>
    </submittedName>
</protein>
<evidence type="ECO:0000313" key="2">
    <source>
        <dbReference type="Proteomes" id="UP000824533"/>
    </source>
</evidence>